<dbReference type="InterPro" id="IPR041657">
    <property type="entry name" value="HTH_17"/>
</dbReference>
<evidence type="ECO:0000259" key="1">
    <source>
        <dbReference type="Pfam" id="PF12728"/>
    </source>
</evidence>
<evidence type="ECO:0000313" key="2">
    <source>
        <dbReference type="EMBL" id="CCH79813.1"/>
    </source>
</evidence>
<organism evidence="2 3">
    <name type="scientific">Nostocoides japonicum T1-X7</name>
    <dbReference type="NCBI Taxonomy" id="1194083"/>
    <lineage>
        <taxon>Bacteria</taxon>
        <taxon>Bacillati</taxon>
        <taxon>Actinomycetota</taxon>
        <taxon>Actinomycetes</taxon>
        <taxon>Micrococcales</taxon>
        <taxon>Intrasporangiaceae</taxon>
        <taxon>Nostocoides</taxon>
    </lineage>
</organism>
<gene>
    <name evidence="2" type="ORF">BN12_60019</name>
</gene>
<dbReference type="AlphaFoldDB" id="A0A077M0J1"/>
<dbReference type="NCBIfam" id="TIGR01764">
    <property type="entry name" value="excise"/>
    <property type="match status" value="1"/>
</dbReference>
<accession>A0A077M0J1</accession>
<evidence type="ECO:0000313" key="3">
    <source>
        <dbReference type="Proteomes" id="UP000035721"/>
    </source>
</evidence>
<feature type="domain" description="Helix-turn-helix" evidence="1">
    <location>
        <begin position="4"/>
        <end position="48"/>
    </location>
</feature>
<dbReference type="InterPro" id="IPR010093">
    <property type="entry name" value="SinI_DNA-bd"/>
</dbReference>
<dbReference type="RefSeq" id="WP_235432269.1">
    <property type="nucleotide sequence ID" value="NZ_HF570958.1"/>
</dbReference>
<name>A0A077M0J1_9MICO</name>
<proteinExistence type="predicted"/>
<reference evidence="2 3" key="1">
    <citation type="journal article" date="2013" name="ISME J.">
        <title>A metabolic model for members of the genus Tetrasphaera involved in enhanced biological phosphorus removal.</title>
        <authorList>
            <person name="Kristiansen R."/>
            <person name="Nguyen H.T.T."/>
            <person name="Saunders A.M."/>
            <person name="Nielsen J.L."/>
            <person name="Wimmer R."/>
            <person name="Le V.Q."/>
            <person name="McIlroy S.J."/>
            <person name="Petrovski S."/>
            <person name="Seviour R.J."/>
            <person name="Calteau A."/>
            <person name="Nielsen K.L."/>
            <person name="Nielsen P.H."/>
        </authorList>
    </citation>
    <scope>NUCLEOTIDE SEQUENCE [LARGE SCALE GENOMIC DNA]</scope>
    <source>
        <strain evidence="2 3">T1-X7</strain>
    </source>
</reference>
<sequence length="160" mass="18042">MITGQAAQLLGCSREHVVDLCETGGLPFLTVGTHRRVRREDVEELRERTTRTNRPDRRSRWLNIAVAGELARDPEIVLRRARANLELLQAEHPGGRGAMWLQEWERLLDGPVEDVLDLLTSQTPHAQELRANSPLAGVLSSADRDKALHAFYTHRTPRAS</sequence>
<dbReference type="STRING" id="1194083.BN12_60019"/>
<dbReference type="EMBL" id="CAJB01000392">
    <property type="protein sequence ID" value="CCH79813.1"/>
    <property type="molecule type" value="Genomic_DNA"/>
</dbReference>
<dbReference type="Proteomes" id="UP000035721">
    <property type="component" value="Unassembled WGS sequence"/>
</dbReference>
<keyword evidence="3" id="KW-1185">Reference proteome</keyword>
<dbReference type="Pfam" id="PF12728">
    <property type="entry name" value="HTH_17"/>
    <property type="match status" value="1"/>
</dbReference>
<comment type="caution">
    <text evidence="2">The sequence shown here is derived from an EMBL/GenBank/DDBJ whole genome shotgun (WGS) entry which is preliminary data.</text>
</comment>
<dbReference type="GO" id="GO:0003677">
    <property type="term" value="F:DNA binding"/>
    <property type="evidence" value="ECO:0007669"/>
    <property type="project" value="InterPro"/>
</dbReference>
<protein>
    <submittedName>
        <fullName evidence="2">Putative transcriptional regulatory protein</fullName>
    </submittedName>
</protein>